<evidence type="ECO:0000256" key="1">
    <source>
        <dbReference type="SAM" id="SignalP"/>
    </source>
</evidence>
<sequence>MMFIIKVVIFVFTVTFINSHTLDYDHCACMIIYFKAKRWLSNDFPTLETSNRCWFINTLVNNCEYQNFERLNDKTSINVECTKRKLKLRNIIIYILIKEVLETTPEIVEDKKVEILDNNRKFLIKMLNNIARECKSDETWAGLFDDIFKVEATTLAAAIEEQDEK</sequence>
<keyword evidence="3" id="KW-1185">Reference proteome</keyword>
<gene>
    <name evidence="2" type="ORF">PVAND_005405</name>
</gene>
<name>A0A9J6C0Y5_POLVA</name>
<protein>
    <submittedName>
        <fullName evidence="2">Uncharacterized protein</fullName>
    </submittedName>
</protein>
<comment type="caution">
    <text evidence="2">The sequence shown here is derived from an EMBL/GenBank/DDBJ whole genome shotgun (WGS) entry which is preliminary data.</text>
</comment>
<dbReference type="AlphaFoldDB" id="A0A9J6C0Y5"/>
<accession>A0A9J6C0Y5</accession>
<organism evidence="2 3">
    <name type="scientific">Polypedilum vanderplanki</name>
    <name type="common">Sleeping chironomid midge</name>
    <dbReference type="NCBI Taxonomy" id="319348"/>
    <lineage>
        <taxon>Eukaryota</taxon>
        <taxon>Metazoa</taxon>
        <taxon>Ecdysozoa</taxon>
        <taxon>Arthropoda</taxon>
        <taxon>Hexapoda</taxon>
        <taxon>Insecta</taxon>
        <taxon>Pterygota</taxon>
        <taxon>Neoptera</taxon>
        <taxon>Endopterygota</taxon>
        <taxon>Diptera</taxon>
        <taxon>Nematocera</taxon>
        <taxon>Chironomoidea</taxon>
        <taxon>Chironomidae</taxon>
        <taxon>Chironominae</taxon>
        <taxon>Polypedilum</taxon>
        <taxon>Polypedilum</taxon>
    </lineage>
</organism>
<proteinExistence type="predicted"/>
<feature type="chain" id="PRO_5039947670" evidence="1">
    <location>
        <begin position="20"/>
        <end position="165"/>
    </location>
</feature>
<feature type="signal peptide" evidence="1">
    <location>
        <begin position="1"/>
        <end position="19"/>
    </location>
</feature>
<evidence type="ECO:0000313" key="2">
    <source>
        <dbReference type="EMBL" id="KAG5675509.1"/>
    </source>
</evidence>
<reference evidence="2" key="1">
    <citation type="submission" date="2021-03" db="EMBL/GenBank/DDBJ databases">
        <title>Chromosome level genome of the anhydrobiotic midge Polypedilum vanderplanki.</title>
        <authorList>
            <person name="Yoshida Y."/>
            <person name="Kikawada T."/>
            <person name="Gusev O."/>
        </authorList>
    </citation>
    <scope>NUCLEOTIDE SEQUENCE</scope>
    <source>
        <strain evidence="2">NIAS01</strain>
        <tissue evidence="2">Whole body or cell culture</tissue>
    </source>
</reference>
<evidence type="ECO:0000313" key="3">
    <source>
        <dbReference type="Proteomes" id="UP001107558"/>
    </source>
</evidence>
<dbReference type="Proteomes" id="UP001107558">
    <property type="component" value="Chromosome 2"/>
</dbReference>
<keyword evidence="1" id="KW-0732">Signal</keyword>
<dbReference type="EMBL" id="JADBJN010000002">
    <property type="protein sequence ID" value="KAG5675509.1"/>
    <property type="molecule type" value="Genomic_DNA"/>
</dbReference>